<dbReference type="RefSeq" id="WP_245035037.1">
    <property type="nucleotide sequence ID" value="NZ_CP095075.1"/>
</dbReference>
<reference evidence="2" key="1">
    <citation type="submission" date="2022-04" db="EMBL/GenBank/DDBJ databases">
        <title>Halobacillus sp. isolated from saltern.</title>
        <authorList>
            <person name="Won M."/>
            <person name="Lee C.-M."/>
            <person name="Woen H.-Y."/>
            <person name="Kwon S.-W."/>
        </authorList>
    </citation>
    <scope>NUCLEOTIDE SEQUENCE</scope>
    <source>
        <strain evidence="2">SSHM10-5</strain>
    </source>
</reference>
<feature type="transmembrane region" description="Helical" evidence="1">
    <location>
        <begin position="6"/>
        <end position="27"/>
    </location>
</feature>
<protein>
    <submittedName>
        <fullName evidence="2">Uncharacterized protein</fullName>
    </submittedName>
</protein>
<keyword evidence="1" id="KW-0812">Transmembrane</keyword>
<keyword evidence="1" id="KW-1133">Transmembrane helix</keyword>
<sequence length="140" mass="16241">MGKKKIYFIIGIVLIGLSIVYVNNTYFFNPLSFDQDKVTPHDWSDYERPLKIKLYNYEGKDEAFTIKKESEIRQFLAALKSSAAVEEPNSRSTVIGGLTLSTENAILLKVLFYKNHWEVLKHGAPPFKMTRSLRELFQKY</sequence>
<gene>
    <name evidence="2" type="ORF">MUO15_08085</name>
</gene>
<evidence type="ECO:0000313" key="3">
    <source>
        <dbReference type="Proteomes" id="UP000830326"/>
    </source>
</evidence>
<keyword evidence="1" id="KW-0472">Membrane</keyword>
<name>A0ABY4HEU2_9BACI</name>
<organism evidence="2 3">
    <name type="scientific">Halobacillus amylolyticus</name>
    <dbReference type="NCBI Taxonomy" id="2932259"/>
    <lineage>
        <taxon>Bacteria</taxon>
        <taxon>Bacillati</taxon>
        <taxon>Bacillota</taxon>
        <taxon>Bacilli</taxon>
        <taxon>Bacillales</taxon>
        <taxon>Bacillaceae</taxon>
        <taxon>Halobacillus</taxon>
    </lineage>
</organism>
<dbReference type="Proteomes" id="UP000830326">
    <property type="component" value="Chromosome"/>
</dbReference>
<dbReference type="EMBL" id="CP095075">
    <property type="protein sequence ID" value="UOR13404.1"/>
    <property type="molecule type" value="Genomic_DNA"/>
</dbReference>
<proteinExistence type="predicted"/>
<evidence type="ECO:0000313" key="2">
    <source>
        <dbReference type="EMBL" id="UOR13404.1"/>
    </source>
</evidence>
<keyword evidence="3" id="KW-1185">Reference proteome</keyword>
<accession>A0ABY4HEU2</accession>
<evidence type="ECO:0000256" key="1">
    <source>
        <dbReference type="SAM" id="Phobius"/>
    </source>
</evidence>